<organism evidence="2 3">
    <name type="scientific">Cuscuta campestris</name>
    <dbReference type="NCBI Taxonomy" id="132261"/>
    <lineage>
        <taxon>Eukaryota</taxon>
        <taxon>Viridiplantae</taxon>
        <taxon>Streptophyta</taxon>
        <taxon>Embryophyta</taxon>
        <taxon>Tracheophyta</taxon>
        <taxon>Spermatophyta</taxon>
        <taxon>Magnoliopsida</taxon>
        <taxon>eudicotyledons</taxon>
        <taxon>Gunneridae</taxon>
        <taxon>Pentapetalae</taxon>
        <taxon>asterids</taxon>
        <taxon>lamiids</taxon>
        <taxon>Solanales</taxon>
        <taxon>Convolvulaceae</taxon>
        <taxon>Cuscuteae</taxon>
        <taxon>Cuscuta</taxon>
        <taxon>Cuscuta subgen. Grammica</taxon>
        <taxon>Cuscuta sect. Cleistogrammica</taxon>
    </lineage>
</organism>
<feature type="compositionally biased region" description="Polar residues" evidence="1">
    <location>
        <begin position="1275"/>
        <end position="1288"/>
    </location>
</feature>
<feature type="region of interest" description="Disordered" evidence="1">
    <location>
        <begin position="1237"/>
        <end position="1288"/>
    </location>
</feature>
<dbReference type="Proteomes" id="UP000595140">
    <property type="component" value="Unassembled WGS sequence"/>
</dbReference>
<dbReference type="EMBL" id="OOIL02002122">
    <property type="protein sequence ID" value="VFQ80303.1"/>
    <property type="molecule type" value="Genomic_DNA"/>
</dbReference>
<evidence type="ECO:0008006" key="4">
    <source>
        <dbReference type="Google" id="ProtNLM"/>
    </source>
</evidence>
<feature type="compositionally biased region" description="Low complexity" evidence="1">
    <location>
        <begin position="977"/>
        <end position="995"/>
    </location>
</feature>
<evidence type="ECO:0000313" key="3">
    <source>
        <dbReference type="Proteomes" id="UP000595140"/>
    </source>
</evidence>
<feature type="region of interest" description="Disordered" evidence="1">
    <location>
        <begin position="894"/>
        <end position="995"/>
    </location>
</feature>
<feature type="region of interest" description="Disordered" evidence="1">
    <location>
        <begin position="485"/>
        <end position="508"/>
    </location>
</feature>
<feature type="compositionally biased region" description="Basic residues" evidence="1">
    <location>
        <begin position="1380"/>
        <end position="1393"/>
    </location>
</feature>
<sequence>MAVFAASGGVILLALKVHKHLMSDFMHKIEHQFEMMKDETKRVKFSNEVDVLPYHGIDDLGQDTTAAASAPTTHPAAYEVGGAGGKFRKRPFRRGQTTPYDRPPTSIRNPSWLSKLVVDPASKLINAGARRFFASLFQKALPPPPVLPAIAAPPPPATQQDSRDICQTSVPNSHAGDRDPDLVKHGDAACNSKGSAFSELEHLLKQKTFTRSEIDRLTELLHSKAAYSSLEDAGNRIDVSKPASDFSKSLVGDYKADKGVCHGVTSTAFINKKIVEDDVATPAELAKTYMGSRQSKVSLSMPSFRGQTVKEVVPYVSQSPMKFSKRPVVPDNGFTTPKSHGRSAVYNMVRTPYSRVRPTNFHQGGSSSFYPNAGPSSSQSRLEHDDVFGSKQWSLKRRSSVLEDDGLGSIGPIRRTRQKSNLFYNNHDASLPIRGSESSSKNYPFVNRTLGKNQDSEAPSTSRFHVPNKSSETAAKILEVISKLSPREKASESKRTTIKDNKLPSQLTTDMLHGQARKSLEHLDSSRFLQTAPITAETEKQANAMSPDGGNPTLPKLNHVEESRPTKFADTASHVASSGVTLSERDFQVNVDTVYPMTVAPPVKEKRAFKMSALEDSFELDDDIESTGIASKPLSEGKGKQEIAPVGSTLVSSEVQLQHKSASLTDTSTSPGGLSKKICKENPNNVHAGVNGSDPSISVCLPDFNSKNAYATETEGSSLTLPGSKLGILSGLNKNVSTASDSSPQLPVGDNSQKVGINGHLEAPLNASTSTTTTTNLFAAPSNNSSNGNRSFQVLAANNSESQAVTNVSVEASSNIAAATTNVATTSSVFGLTGSSMFSPTTFSAPTASTTETSDVKAQATKMDNAINVDNLKTSTSISGTSVPDTNNIFGLKPSEKPCIATQPQGSLFSTGGDSVSTKFLPQSGNSSGPQVSPLFGFSKSSPGLGTSDGVSTSSSPFTSTAPTESPFGSDSLRPTSAESNRIGSGSSSPASSISAFGNNTDTSFGTTSNGVTTFTPNFVATSVSSPLETKVLTPSIGTTTALSSSSTGGPTISFTSGSTVSTFSTSITPTLFSFSASSASPTNPGVLGVSGSSAASSFSSTASGLFTSTAASSGNTTPGMFIFSGNSTNSSSSSPGPFGFTSGSTPSFPTTTSPGSFAFAATSAASSSNTTTPAVFGFTGSSTGSSGGQFNISVSSTTTAGSNTTTPATFNFTASSSASSSTGFPTLGTSSSTFTMPKTPPTPFGTNPAAATSGPVFPFRASATTPQPIFGNSAPLSSPFSASQDQMTMEDTMAEDQFQAGSAPAPVSVFGQPPSNTPAAPPGQFMFSTPSLSPNPFQYNQGAPPPQNPSPFQPTTSLEFNNGSGSFSLGSSGPDKSGRRIVKVNRAKNRKK</sequence>
<feature type="compositionally biased region" description="Polar residues" evidence="1">
    <location>
        <begin position="360"/>
        <end position="380"/>
    </location>
</feature>
<evidence type="ECO:0000313" key="2">
    <source>
        <dbReference type="EMBL" id="VFQ80303.1"/>
    </source>
</evidence>
<feature type="region of interest" description="Disordered" evidence="1">
    <location>
        <begin position="1301"/>
        <end position="1393"/>
    </location>
</feature>
<feature type="compositionally biased region" description="Polar residues" evidence="1">
    <location>
        <begin position="902"/>
        <end position="931"/>
    </location>
</feature>
<feature type="region of interest" description="Disordered" evidence="1">
    <location>
        <begin position="538"/>
        <end position="558"/>
    </location>
</feature>
<reference evidence="2 3" key="1">
    <citation type="submission" date="2018-04" db="EMBL/GenBank/DDBJ databases">
        <authorList>
            <person name="Vogel A."/>
        </authorList>
    </citation>
    <scope>NUCLEOTIDE SEQUENCE [LARGE SCALE GENOMIC DNA]</scope>
</reference>
<dbReference type="GO" id="GO:0071763">
    <property type="term" value="P:nuclear membrane organization"/>
    <property type="evidence" value="ECO:0007669"/>
    <property type="project" value="TreeGrafter"/>
</dbReference>
<feature type="compositionally biased region" description="Polar residues" evidence="1">
    <location>
        <begin position="1327"/>
        <end position="1342"/>
    </location>
</feature>
<keyword evidence="3" id="KW-1185">Reference proteome</keyword>
<feature type="compositionally biased region" description="Basic and acidic residues" evidence="1">
    <location>
        <begin position="485"/>
        <end position="502"/>
    </location>
</feature>
<dbReference type="GO" id="GO:0016973">
    <property type="term" value="P:poly(A)+ mRNA export from nucleus"/>
    <property type="evidence" value="ECO:0007669"/>
    <property type="project" value="TreeGrafter"/>
</dbReference>
<feature type="region of interest" description="Disordered" evidence="1">
    <location>
        <begin position="75"/>
        <end position="106"/>
    </location>
</feature>
<feature type="compositionally biased region" description="Low complexity" evidence="1">
    <location>
        <begin position="948"/>
        <end position="967"/>
    </location>
</feature>
<evidence type="ECO:0000256" key="1">
    <source>
        <dbReference type="SAM" id="MobiDB-lite"/>
    </source>
</evidence>
<feature type="region of interest" description="Disordered" evidence="1">
    <location>
        <begin position="147"/>
        <end position="182"/>
    </location>
</feature>
<dbReference type="PANTHER" id="PTHR33416">
    <property type="entry name" value="NUCLEAR PORE COMPLEX PROTEIN NUP1"/>
    <property type="match status" value="1"/>
</dbReference>
<name>A0A484LUV0_9ASTE</name>
<dbReference type="OrthoDB" id="653468at2759"/>
<gene>
    <name evidence="2" type="ORF">CCAM_LOCUS22079</name>
</gene>
<accession>A0A484LUV0</accession>
<feature type="region of interest" description="Disordered" evidence="1">
    <location>
        <begin position="358"/>
        <end position="383"/>
    </location>
</feature>
<feature type="compositionally biased region" description="Low complexity" evidence="1">
    <location>
        <begin position="1354"/>
        <end position="1374"/>
    </location>
</feature>
<dbReference type="PANTHER" id="PTHR33416:SF20">
    <property type="entry name" value="NUCLEAR PORE COMPLEX PROTEIN NUP1"/>
    <property type="match status" value="1"/>
</dbReference>
<feature type="compositionally biased region" description="Pro residues" evidence="1">
    <location>
        <begin position="147"/>
        <end position="157"/>
    </location>
</feature>
<protein>
    <recommendedName>
        <fullName evidence="4">Nuclear pore complex protein NUP1</fullName>
    </recommendedName>
</protein>
<feature type="compositionally biased region" description="Pro residues" evidence="1">
    <location>
        <begin position="1344"/>
        <end position="1353"/>
    </location>
</feature>
<dbReference type="GO" id="GO:0005635">
    <property type="term" value="C:nuclear envelope"/>
    <property type="evidence" value="ECO:0007669"/>
    <property type="project" value="TreeGrafter"/>
</dbReference>
<proteinExistence type="predicted"/>